<proteinExistence type="inferred from homology"/>
<keyword evidence="8" id="KW-1185">Reference proteome</keyword>
<keyword evidence="3" id="KW-0547">Nucleotide-binding</keyword>
<dbReference type="PRINTS" id="PR00449">
    <property type="entry name" value="RASTRNSFRMNG"/>
</dbReference>
<dbReference type="Gene3D" id="3.40.50.300">
    <property type="entry name" value="P-loop containing nucleotide triphosphate hydrolases"/>
    <property type="match status" value="1"/>
</dbReference>
<evidence type="ECO:0000313" key="8">
    <source>
        <dbReference type="Proteomes" id="UP000398389"/>
    </source>
</evidence>
<dbReference type="SMART" id="SM00176">
    <property type="entry name" value="RAN"/>
    <property type="match status" value="1"/>
</dbReference>
<dbReference type="GO" id="GO:0003924">
    <property type="term" value="F:GTPase activity"/>
    <property type="evidence" value="ECO:0007669"/>
    <property type="project" value="InterPro"/>
</dbReference>
<dbReference type="OrthoDB" id="9989112at2759"/>
<keyword evidence="6" id="KW-0636">Prenylation</keyword>
<dbReference type="RefSeq" id="XP_031856910.1">
    <property type="nucleotide sequence ID" value="XM_032001019.1"/>
</dbReference>
<evidence type="ECO:0000256" key="6">
    <source>
        <dbReference type="ARBA" id="ARBA00023289"/>
    </source>
</evidence>
<dbReference type="GO" id="GO:0032889">
    <property type="term" value="P:regulation of vacuole fusion, non-autophagic"/>
    <property type="evidence" value="ECO:0007669"/>
    <property type="project" value="TreeGrafter"/>
</dbReference>
<dbReference type="GO" id="GO:0005525">
    <property type="term" value="F:GTP binding"/>
    <property type="evidence" value="ECO:0007669"/>
    <property type="project" value="UniProtKB-KW"/>
</dbReference>
<dbReference type="PANTHER" id="PTHR47981">
    <property type="entry name" value="RAB FAMILY"/>
    <property type="match status" value="1"/>
</dbReference>
<dbReference type="PROSITE" id="PS51420">
    <property type="entry name" value="RHO"/>
    <property type="match status" value="1"/>
</dbReference>
<dbReference type="CDD" id="cd01862">
    <property type="entry name" value="Rab7"/>
    <property type="match status" value="1"/>
</dbReference>
<dbReference type="InterPro" id="IPR027417">
    <property type="entry name" value="P-loop_NTPase"/>
</dbReference>
<keyword evidence="5" id="KW-0449">Lipoprotein</keyword>
<evidence type="ECO:0000256" key="3">
    <source>
        <dbReference type="ARBA" id="ARBA00022741"/>
    </source>
</evidence>
<evidence type="ECO:0008006" key="9">
    <source>
        <dbReference type="Google" id="ProtNLM"/>
    </source>
</evidence>
<evidence type="ECO:0000313" key="7">
    <source>
        <dbReference type="EMBL" id="VVT58636.1"/>
    </source>
</evidence>
<organism evidence="7 8">
    <name type="scientific">Magnusiomyces paraingens</name>
    <dbReference type="NCBI Taxonomy" id="2606893"/>
    <lineage>
        <taxon>Eukaryota</taxon>
        <taxon>Fungi</taxon>
        <taxon>Dikarya</taxon>
        <taxon>Ascomycota</taxon>
        <taxon>Saccharomycotina</taxon>
        <taxon>Dipodascomycetes</taxon>
        <taxon>Dipodascales</taxon>
        <taxon>Dipodascaceae</taxon>
        <taxon>Magnusiomyces</taxon>
    </lineage>
</organism>
<keyword evidence="2" id="KW-0488">Methylation</keyword>
<evidence type="ECO:0000256" key="5">
    <source>
        <dbReference type="ARBA" id="ARBA00023288"/>
    </source>
</evidence>
<dbReference type="SUPFAM" id="SSF52540">
    <property type="entry name" value="P-loop containing nucleoside triphosphate hydrolases"/>
    <property type="match status" value="1"/>
</dbReference>
<sequence length="205" mass="22743">MSSKKKAILKIIILGDSGVGKTSLMQQFVNKKFSSQYKATIGADFLTKELVLDDRKVSLQLWDTAGQERFQSLGVAFYRGADCCVLVYDVNNQKSFDNLNVWKDEFLVQANVTDPENFPFIVLGNKIDVEDNKRVVSAKKAQAYCAANGNLPYFETSARVAIGVDKAFEVIARNALAREESLDFTEDYPEALNIRVDTGSQGCAC</sequence>
<comment type="similarity">
    <text evidence="1">Belongs to the small GTPase superfamily. Rab family.</text>
</comment>
<dbReference type="Pfam" id="PF00071">
    <property type="entry name" value="Ras"/>
    <property type="match status" value="1"/>
</dbReference>
<keyword evidence="4" id="KW-0342">GTP-binding</keyword>
<dbReference type="PROSITE" id="PS51421">
    <property type="entry name" value="RAS"/>
    <property type="match status" value="1"/>
</dbReference>
<protein>
    <recommendedName>
        <fullName evidence="9">Ras-related protein Rab7</fullName>
    </recommendedName>
</protein>
<dbReference type="InterPro" id="IPR001806">
    <property type="entry name" value="Small_GTPase"/>
</dbReference>
<dbReference type="PROSITE" id="PS51419">
    <property type="entry name" value="RAB"/>
    <property type="match status" value="1"/>
</dbReference>
<dbReference type="EMBL" id="CABVLU010000005">
    <property type="protein sequence ID" value="VVT58636.1"/>
    <property type="molecule type" value="Genomic_DNA"/>
</dbReference>
<dbReference type="NCBIfam" id="TIGR00231">
    <property type="entry name" value="small_GTP"/>
    <property type="match status" value="1"/>
</dbReference>
<dbReference type="GO" id="GO:0005770">
    <property type="term" value="C:late endosome"/>
    <property type="evidence" value="ECO:0007669"/>
    <property type="project" value="TreeGrafter"/>
</dbReference>
<dbReference type="GeneID" id="43585119"/>
<gene>
    <name evidence="7" type="ORF">SAPINGB_P006308</name>
</gene>
<evidence type="ECO:0000256" key="1">
    <source>
        <dbReference type="ARBA" id="ARBA00006270"/>
    </source>
</evidence>
<dbReference type="PANTHER" id="PTHR47981:SF20">
    <property type="entry name" value="RAS-RELATED PROTEIN RAB-7A"/>
    <property type="match status" value="1"/>
</dbReference>
<dbReference type="SMART" id="SM00173">
    <property type="entry name" value="RAS"/>
    <property type="match status" value="1"/>
</dbReference>
<dbReference type="FunFam" id="3.40.50.300:FF:000086">
    <property type="entry name" value="Ras-related small GTPase"/>
    <property type="match status" value="1"/>
</dbReference>
<dbReference type="SMART" id="SM00175">
    <property type="entry name" value="RAB"/>
    <property type="match status" value="1"/>
</dbReference>
<name>A0A5E8CBD4_9ASCO</name>
<dbReference type="SMART" id="SM00174">
    <property type="entry name" value="RHO"/>
    <property type="match status" value="1"/>
</dbReference>
<evidence type="ECO:0000256" key="2">
    <source>
        <dbReference type="ARBA" id="ARBA00022481"/>
    </source>
</evidence>
<evidence type="ECO:0000256" key="4">
    <source>
        <dbReference type="ARBA" id="ARBA00023134"/>
    </source>
</evidence>
<dbReference type="Proteomes" id="UP000398389">
    <property type="component" value="Unassembled WGS sequence"/>
</dbReference>
<accession>A0A5E8CBD4</accession>
<dbReference type="AlphaFoldDB" id="A0A5E8CBD4"/>
<reference evidence="7 8" key="1">
    <citation type="submission" date="2019-09" db="EMBL/GenBank/DDBJ databases">
        <authorList>
            <person name="Brejova B."/>
        </authorList>
    </citation>
    <scope>NUCLEOTIDE SEQUENCE [LARGE SCALE GENOMIC DNA]</scope>
</reference>
<dbReference type="InterPro" id="IPR005225">
    <property type="entry name" value="Small_GTP-bd"/>
</dbReference>
<dbReference type="GO" id="GO:0000329">
    <property type="term" value="C:fungal-type vacuole membrane"/>
    <property type="evidence" value="ECO:0007669"/>
    <property type="project" value="TreeGrafter"/>
</dbReference>